<name>A0A8J2HW68_9PLEO</name>
<evidence type="ECO:0000313" key="4">
    <source>
        <dbReference type="Proteomes" id="UP000676310"/>
    </source>
</evidence>
<feature type="chain" id="PRO_5035272218" description="Mating factor alpha" evidence="2">
    <location>
        <begin position="19"/>
        <end position="139"/>
    </location>
</feature>
<dbReference type="RefSeq" id="XP_043164670.1">
    <property type="nucleotide sequence ID" value="XM_043308735.1"/>
</dbReference>
<gene>
    <name evidence="3" type="ORF">ALTATR162_LOCUS1140</name>
</gene>
<dbReference type="AlphaFoldDB" id="A0A8J2HW68"/>
<keyword evidence="2" id="KW-0732">Signal</keyword>
<comment type="caution">
    <text evidence="3">The sequence shown here is derived from an EMBL/GenBank/DDBJ whole genome shotgun (WGS) entry which is preliminary data.</text>
</comment>
<dbReference type="EMBL" id="CAJRGZ010000015">
    <property type="protein sequence ID" value="CAG5142379.1"/>
    <property type="molecule type" value="Genomic_DNA"/>
</dbReference>
<evidence type="ECO:0000313" key="3">
    <source>
        <dbReference type="EMBL" id="CAG5142379.1"/>
    </source>
</evidence>
<dbReference type="GeneID" id="67011668"/>
<proteinExistence type="predicted"/>
<evidence type="ECO:0000256" key="2">
    <source>
        <dbReference type="SAM" id="SignalP"/>
    </source>
</evidence>
<organism evidence="3 4">
    <name type="scientific">Alternaria atra</name>
    <dbReference type="NCBI Taxonomy" id="119953"/>
    <lineage>
        <taxon>Eukaryota</taxon>
        <taxon>Fungi</taxon>
        <taxon>Dikarya</taxon>
        <taxon>Ascomycota</taxon>
        <taxon>Pezizomycotina</taxon>
        <taxon>Dothideomycetes</taxon>
        <taxon>Pleosporomycetidae</taxon>
        <taxon>Pleosporales</taxon>
        <taxon>Pleosporineae</taxon>
        <taxon>Pleosporaceae</taxon>
        <taxon>Alternaria</taxon>
        <taxon>Alternaria sect. Ulocladioides</taxon>
    </lineage>
</organism>
<feature type="region of interest" description="Disordered" evidence="1">
    <location>
        <begin position="78"/>
        <end position="102"/>
    </location>
</feature>
<keyword evidence="4" id="KW-1185">Reference proteome</keyword>
<dbReference type="OrthoDB" id="10342509at2759"/>
<evidence type="ECO:0008006" key="5">
    <source>
        <dbReference type="Google" id="ProtNLM"/>
    </source>
</evidence>
<dbReference type="Proteomes" id="UP000676310">
    <property type="component" value="Unassembled WGS sequence"/>
</dbReference>
<protein>
    <recommendedName>
        <fullName evidence="5">Mating factor alpha</fullName>
    </recommendedName>
</protein>
<sequence length="139" mass="15157">MRNSVVLMVVAAAAATVASPIVIPTATTHTSVTTTPAVFPDGFTISVPEEEKVNTTAINKVATAVIISSVAKEVAERKQQEAEDLGPYYSEGTTDKDDGEDEETRAWREYWDMMEDAEWNRPADKRDGARKHGVVCTVL</sequence>
<reference evidence="3" key="1">
    <citation type="submission" date="2021-05" db="EMBL/GenBank/DDBJ databases">
        <authorList>
            <person name="Stam R."/>
        </authorList>
    </citation>
    <scope>NUCLEOTIDE SEQUENCE</scope>
    <source>
        <strain evidence="3">CS162</strain>
    </source>
</reference>
<evidence type="ECO:0000256" key="1">
    <source>
        <dbReference type="SAM" id="MobiDB-lite"/>
    </source>
</evidence>
<accession>A0A8J2HW68</accession>
<feature type="signal peptide" evidence="2">
    <location>
        <begin position="1"/>
        <end position="18"/>
    </location>
</feature>